<evidence type="ECO:0000313" key="8">
    <source>
        <dbReference type="EMBL" id="GGB67025.1"/>
    </source>
</evidence>
<sequence length="1391" mass="144967">MFKKRFLLALAVVGITGLSFGNFKTISGLLATESTSMVACSGGGNETFSNLGSSQSNYTTRTWTGNDGISWEATDARTDQDLDGDAIAVRSGHLINTSTISGGVGTVSFDYARVFSGNSTLKLYVNGTQYGSDITVSSTSSTTFTQAVNVAGDATIELVNSGKRTIIDNLTWDCYPSISGPELQVADSGNNNFDCDSLTVNFGSQAVNDYNDQVFYIKNLGTTDLDVSSLTLSNTTDFSIISPSGAFTVAPSNSSIILVRFQSATAGAKTSTLTIASNDADEASCVVNLSGVALGACVAPADADELVISNVTSSSADVEVENNTADGYIAILSDTTPLSAAPSDATEYQVNDAIGNGTVAYVGASSTFTISDLEEDSDYYLFIYAYNSVDCTGGPLYSSVAGEDEIQTPVAPCIGGSESFSNMGSSQSNYATRTWTGDNGVEWEATDARTDQSLTDEAIAIRTGYLTNTTTVSGGIGTLSFDYARVFSGESTLKVFVNGNQVGTDVTVSETTATEYSVAVDVDGDVTIRIENSGNRTIIDNLAWDCYSTPTTQELQLLDSNLANQDCGYNLEFGNVETSVDTERTFTIQNRGALDLNVSSLVLSDATNYSIVSPTTVPFVIAPQGTQDVTVRFNSATAAAYPATLTINNNDADESACVVKLNANAQDACAAPGVTGEVAISNITSTSADFAVSNVTANGYVAVVVSASGTVEEPVNGTSYEVNDMLGDGVVAYVGTDANFTISDLDPETYYLVFIHPYNDADCFGAPVYALAGIEDEVTTAAAPCVGGSENFDNLGSSSSSYSTRTWTGNNGVIWQATDARTDQDLNDDAIAIRTGSLTNTTAVSGGIGTLSFNYARVFSGESTLKVFVNGTQYGSDITVSETSATLFSQSINVSGDVTIEIENSGNRTIIDDVSWDCYSAPATQELQLLDSSLNNQECGFAINYGDVQTGVNADQTFTIENIGLQALSVSDLVLSDATNYSIVTPATSSFTVAAQSTQTVTVRFNSASEGTFPATLTISSDDANEGTCVVNFSATAQDVCAAPANTGEVAISNVTTSSADIAVSSVTADGYIALVLTSGTVGTLNDGTVYAVGSSVGDAVVAYVGPSASFTASDLADGTYYQLYVYPYNSANCFGGPVYATAAIEDEITTPAAPCSGVAEAFDNLGSSSSSYSTRTWTGNGGIDWTATDARTDQDLNGDAIAIRTGSLTNDDPISGGIGTLTFNYARVFSGNSTIKVYVNGVQVGSDVTVSSTSATQFSEVVNVAGNVSIEIENSGNRTIIDDVTWDCYSAPSSRIAVEQTEAKEVSAPSTVASNEVVLYPNPNNGEFFIELPSVDANAEVTVFDSLGKQIISKKVTGKESINMENANQGIYMVVITSGNNVTTKKVVIK</sequence>
<comment type="caution">
    <text evidence="8">The sequence shown here is derived from an EMBL/GenBank/DDBJ whole genome shotgun (WGS) entry which is preliminary data.</text>
</comment>
<accession>A0ABQ1JI09</accession>
<evidence type="ECO:0000256" key="4">
    <source>
        <dbReference type="ARBA" id="ARBA00022729"/>
    </source>
</evidence>
<dbReference type="Pfam" id="PF22544">
    <property type="entry name" value="HYDIN_VesB_CFA65-like_Ig"/>
    <property type="match status" value="2"/>
</dbReference>
<dbReference type="InterPro" id="IPR003961">
    <property type="entry name" value="FN3_dom"/>
</dbReference>
<evidence type="ECO:0000313" key="9">
    <source>
        <dbReference type="Proteomes" id="UP000615760"/>
    </source>
</evidence>
<dbReference type="PANTHER" id="PTHR23053">
    <property type="entry name" value="DLEC1 DELETED IN LUNG AND ESOPHAGEAL CANCER 1"/>
    <property type="match status" value="1"/>
</dbReference>
<keyword evidence="5" id="KW-0969">Cilium</keyword>
<name>A0ABQ1JI09_9FLAO</name>
<dbReference type="InterPro" id="IPR026444">
    <property type="entry name" value="Secre_tail"/>
</dbReference>
<protein>
    <recommendedName>
        <fullName evidence="7">Fibronectin type-III domain-containing protein</fullName>
    </recommendedName>
</protein>
<gene>
    <name evidence="8" type="ORF">GCM10007424_03790</name>
</gene>
<dbReference type="InterPro" id="IPR053879">
    <property type="entry name" value="HYDIN_VesB_CFA65-like_Ig"/>
</dbReference>
<keyword evidence="3" id="KW-0963">Cytoplasm</keyword>
<feature type="domain" description="Fibronectin type-III" evidence="7">
    <location>
        <begin position="1044"/>
        <end position="1135"/>
    </location>
</feature>
<dbReference type="Pfam" id="PF15780">
    <property type="entry name" value="ASH"/>
    <property type="match status" value="1"/>
</dbReference>
<dbReference type="NCBIfam" id="TIGR04183">
    <property type="entry name" value="Por_Secre_tail"/>
    <property type="match status" value="1"/>
</dbReference>
<evidence type="ECO:0000256" key="3">
    <source>
        <dbReference type="ARBA" id="ARBA00022490"/>
    </source>
</evidence>
<comment type="subcellular location">
    <subcellularLocation>
        <location evidence="1">Cell projection</location>
        <location evidence="1">Cilium</location>
    </subcellularLocation>
    <subcellularLocation>
        <location evidence="2">Cytoplasm</location>
    </subcellularLocation>
</comment>
<evidence type="ECO:0000256" key="2">
    <source>
        <dbReference type="ARBA" id="ARBA00004496"/>
    </source>
</evidence>
<dbReference type="PANTHER" id="PTHR23053:SF0">
    <property type="entry name" value="HYDROCEPHALUS-INDUCING PROTEIN HOMOLOG"/>
    <property type="match status" value="1"/>
</dbReference>
<dbReference type="NCBIfam" id="NF012200">
    <property type="entry name" value="choice_anch_D"/>
    <property type="match status" value="3"/>
</dbReference>
<evidence type="ECO:0000256" key="6">
    <source>
        <dbReference type="ARBA" id="ARBA00023273"/>
    </source>
</evidence>
<dbReference type="InterPro" id="IPR036116">
    <property type="entry name" value="FN3_sf"/>
</dbReference>
<evidence type="ECO:0000259" key="7">
    <source>
        <dbReference type="SMART" id="SM00060"/>
    </source>
</evidence>
<dbReference type="Gene3D" id="2.60.40.10">
    <property type="entry name" value="Immunoglobulins"/>
    <property type="match status" value="3"/>
</dbReference>
<keyword evidence="4" id="KW-0732">Signal</keyword>
<proteinExistence type="predicted"/>
<dbReference type="EMBL" id="BMJE01000001">
    <property type="protein sequence ID" value="GGB67025.1"/>
    <property type="molecule type" value="Genomic_DNA"/>
</dbReference>
<feature type="domain" description="Fibronectin type-III" evidence="7">
    <location>
        <begin position="300"/>
        <end position="392"/>
    </location>
</feature>
<keyword evidence="6" id="KW-0966">Cell projection</keyword>
<feature type="domain" description="Fibronectin type-III" evidence="7">
    <location>
        <begin position="672"/>
        <end position="764"/>
    </location>
</feature>
<evidence type="ECO:0000256" key="1">
    <source>
        <dbReference type="ARBA" id="ARBA00004138"/>
    </source>
</evidence>
<dbReference type="SMART" id="SM00060">
    <property type="entry name" value="FN3"/>
    <property type="match status" value="3"/>
</dbReference>
<dbReference type="InterPro" id="IPR013783">
    <property type="entry name" value="Ig-like_fold"/>
</dbReference>
<dbReference type="InterPro" id="IPR033305">
    <property type="entry name" value="Hydin-like"/>
</dbReference>
<reference evidence="9" key="1">
    <citation type="journal article" date="2019" name="Int. J. Syst. Evol. Microbiol.">
        <title>The Global Catalogue of Microorganisms (GCM) 10K type strain sequencing project: providing services to taxonomists for standard genome sequencing and annotation.</title>
        <authorList>
            <consortium name="The Broad Institute Genomics Platform"/>
            <consortium name="The Broad Institute Genome Sequencing Center for Infectious Disease"/>
            <person name="Wu L."/>
            <person name="Ma J."/>
        </authorList>
    </citation>
    <scope>NUCLEOTIDE SEQUENCE [LARGE SCALE GENOMIC DNA]</scope>
    <source>
        <strain evidence="9">CGMCC 1.15461</strain>
    </source>
</reference>
<organism evidence="8 9">
    <name type="scientific">Flavobacterium suaedae</name>
    <dbReference type="NCBI Taxonomy" id="1767027"/>
    <lineage>
        <taxon>Bacteria</taxon>
        <taxon>Pseudomonadati</taxon>
        <taxon>Bacteroidota</taxon>
        <taxon>Flavobacteriia</taxon>
        <taxon>Flavobacteriales</taxon>
        <taxon>Flavobacteriaceae</taxon>
        <taxon>Flavobacterium</taxon>
    </lineage>
</organism>
<dbReference type="SUPFAM" id="SSF49265">
    <property type="entry name" value="Fibronectin type III"/>
    <property type="match status" value="1"/>
</dbReference>
<dbReference type="Proteomes" id="UP000615760">
    <property type="component" value="Unassembled WGS sequence"/>
</dbReference>
<evidence type="ECO:0000256" key="5">
    <source>
        <dbReference type="ARBA" id="ARBA00023069"/>
    </source>
</evidence>
<keyword evidence="9" id="KW-1185">Reference proteome</keyword>
<dbReference type="InterPro" id="IPR031549">
    <property type="entry name" value="ASH"/>
</dbReference>
<dbReference type="Pfam" id="PF18962">
    <property type="entry name" value="Por_Secre_tail"/>
    <property type="match status" value="1"/>
</dbReference>